<keyword evidence="3" id="KW-1185">Reference proteome</keyword>
<evidence type="ECO:0000256" key="1">
    <source>
        <dbReference type="ARBA" id="ARBA00023186"/>
    </source>
</evidence>
<accession>A0ABQ3N7R4</accession>
<keyword evidence="1" id="KW-0143">Chaperone</keyword>
<sequence length="223" mass="25429">MTNSWSEIWNLRASLYGFLANSLLDPIQGDNTVFTQKFWRNFPLDAANDQIKSGLEQLILCSASLEELSEEKAIENVMVEYTSLFLGPGHPKAPPCESFYRNGERLFFGRTAFAMKETLYQNGLESKRKNKQPEDHIGIELMLLSVLSSQLIGLEESKQVSLVKEQLFLIDEHLLSWINEFCEQVKLHGSTGFYGGLIELAWGILLWDRELLEEFMASNEQVG</sequence>
<comment type="caution">
    <text evidence="2">The sequence shown here is derived from an EMBL/GenBank/DDBJ whole genome shotgun (WGS) entry which is preliminary data.</text>
</comment>
<name>A0ABQ3N7R4_9BACI</name>
<dbReference type="Gene3D" id="1.10.3480.10">
    <property type="entry name" value="TorD-like"/>
    <property type="match status" value="1"/>
</dbReference>
<dbReference type="EMBL" id="BNDS01000016">
    <property type="protein sequence ID" value="GHH99900.1"/>
    <property type="molecule type" value="Genomic_DNA"/>
</dbReference>
<protein>
    <submittedName>
        <fullName evidence="2">Dehydrogenase</fullName>
    </submittedName>
</protein>
<reference evidence="2 3" key="1">
    <citation type="journal article" date="2022" name="Int. J. Syst. Evol. Microbiol.">
        <title>Neobacillus kokaensis sp. nov., isolated from soil.</title>
        <authorList>
            <person name="Yuki K."/>
            <person name="Matsubara H."/>
            <person name="Yamaguchi S."/>
        </authorList>
    </citation>
    <scope>NUCLEOTIDE SEQUENCE [LARGE SCALE GENOMIC DNA]</scope>
    <source>
        <strain evidence="2 3">LOB 377</strain>
    </source>
</reference>
<dbReference type="Pfam" id="PF02613">
    <property type="entry name" value="Nitrate_red_del"/>
    <property type="match status" value="1"/>
</dbReference>
<dbReference type="SUPFAM" id="SSF89155">
    <property type="entry name" value="TorD-like"/>
    <property type="match status" value="1"/>
</dbReference>
<dbReference type="Proteomes" id="UP000637074">
    <property type="component" value="Unassembled WGS sequence"/>
</dbReference>
<dbReference type="InterPro" id="IPR036411">
    <property type="entry name" value="TorD-like_sf"/>
</dbReference>
<evidence type="ECO:0000313" key="3">
    <source>
        <dbReference type="Proteomes" id="UP000637074"/>
    </source>
</evidence>
<dbReference type="PANTHER" id="PTHR34227">
    <property type="entry name" value="CHAPERONE PROTEIN YCDY"/>
    <property type="match status" value="1"/>
</dbReference>
<proteinExistence type="predicted"/>
<dbReference type="PANTHER" id="PTHR34227:SF1">
    <property type="entry name" value="DIMETHYL SULFOXIDE REDUCTASE CHAPERONE-RELATED"/>
    <property type="match status" value="1"/>
</dbReference>
<gene>
    <name evidence="2" type="ORF">AM1BK_34430</name>
</gene>
<dbReference type="InterPro" id="IPR020945">
    <property type="entry name" value="DMSO/NO3_reduct_chaperone"/>
</dbReference>
<evidence type="ECO:0000313" key="2">
    <source>
        <dbReference type="EMBL" id="GHH99900.1"/>
    </source>
</evidence>
<organism evidence="2 3">
    <name type="scientific">Neobacillus kokaensis</name>
    <dbReference type="NCBI Taxonomy" id="2759023"/>
    <lineage>
        <taxon>Bacteria</taxon>
        <taxon>Bacillati</taxon>
        <taxon>Bacillota</taxon>
        <taxon>Bacilli</taxon>
        <taxon>Bacillales</taxon>
        <taxon>Bacillaceae</taxon>
        <taxon>Neobacillus</taxon>
    </lineage>
</organism>
<dbReference type="InterPro" id="IPR050289">
    <property type="entry name" value="TorD/DmsD_chaperones"/>
</dbReference>
<dbReference type="RefSeq" id="WP_191274894.1">
    <property type="nucleotide sequence ID" value="NZ_BNDS01000016.1"/>
</dbReference>